<protein>
    <submittedName>
        <fullName evidence="1">Uncharacterized protein</fullName>
    </submittedName>
</protein>
<accession>X1IAF1</accession>
<sequence>MTHDPPRNSSNEIIGGTVRVTGIKVQNAYPYVIGIFKQGINGGTMDNCSVIQTI</sequence>
<comment type="caution">
    <text evidence="1">The sequence shown here is derived from an EMBL/GenBank/DDBJ whole genome shotgun (WGS) entry which is preliminary data.</text>
</comment>
<proteinExistence type="predicted"/>
<gene>
    <name evidence="1" type="ORF">S03H2_50107</name>
</gene>
<evidence type="ECO:0000313" key="1">
    <source>
        <dbReference type="EMBL" id="GAH63064.1"/>
    </source>
</evidence>
<reference evidence="1" key="1">
    <citation type="journal article" date="2014" name="Front. Microbiol.">
        <title>High frequency of phylogenetically diverse reductive dehalogenase-homologous genes in deep subseafloor sedimentary metagenomes.</title>
        <authorList>
            <person name="Kawai M."/>
            <person name="Futagami T."/>
            <person name="Toyoda A."/>
            <person name="Takaki Y."/>
            <person name="Nishi S."/>
            <person name="Hori S."/>
            <person name="Arai W."/>
            <person name="Tsubouchi T."/>
            <person name="Morono Y."/>
            <person name="Uchiyama I."/>
            <person name="Ito T."/>
            <person name="Fujiyama A."/>
            <person name="Inagaki F."/>
            <person name="Takami H."/>
        </authorList>
    </citation>
    <scope>NUCLEOTIDE SEQUENCE</scope>
    <source>
        <strain evidence="1">Expedition CK06-06</strain>
    </source>
</reference>
<feature type="non-terminal residue" evidence="1">
    <location>
        <position position="54"/>
    </location>
</feature>
<dbReference type="EMBL" id="BARU01031704">
    <property type="protein sequence ID" value="GAH63064.1"/>
    <property type="molecule type" value="Genomic_DNA"/>
</dbReference>
<name>X1IAF1_9ZZZZ</name>
<dbReference type="AlphaFoldDB" id="X1IAF1"/>
<organism evidence="1">
    <name type="scientific">marine sediment metagenome</name>
    <dbReference type="NCBI Taxonomy" id="412755"/>
    <lineage>
        <taxon>unclassified sequences</taxon>
        <taxon>metagenomes</taxon>
        <taxon>ecological metagenomes</taxon>
    </lineage>
</organism>